<keyword evidence="2 10" id="KW-0813">Transport</keyword>
<keyword evidence="3 10" id="KW-1003">Cell membrane</keyword>
<comment type="similarity">
    <text evidence="10">Belongs to the monovalent cation:proton antiporter 1 (CPA1) transporter (TC 2.A.36) family.</text>
</comment>
<evidence type="ECO:0000256" key="2">
    <source>
        <dbReference type="ARBA" id="ARBA00022448"/>
    </source>
</evidence>
<feature type="transmembrane region" description="Helical" evidence="10">
    <location>
        <begin position="26"/>
        <end position="45"/>
    </location>
</feature>
<comment type="function">
    <text evidence="10">Na(+)/H(+) antiporter that extrudes sodium in exchange for external protons.</text>
</comment>
<reference evidence="13" key="1">
    <citation type="journal article" date="2019" name="Int. J. Syst. Evol. Microbiol.">
        <title>The Global Catalogue of Microorganisms (GCM) 10K type strain sequencing project: providing services to taxonomists for standard genome sequencing and annotation.</title>
        <authorList>
            <consortium name="The Broad Institute Genomics Platform"/>
            <consortium name="The Broad Institute Genome Sequencing Center for Infectious Disease"/>
            <person name="Wu L."/>
            <person name="Ma J."/>
        </authorList>
    </citation>
    <scope>NUCLEOTIDE SEQUENCE [LARGE SCALE GENOMIC DNA]</scope>
    <source>
        <strain evidence="13">JCM 9377</strain>
    </source>
</reference>
<proteinExistence type="inferred from homology"/>
<keyword evidence="13" id="KW-1185">Reference proteome</keyword>
<evidence type="ECO:0000256" key="6">
    <source>
        <dbReference type="ARBA" id="ARBA00023053"/>
    </source>
</evidence>
<comment type="caution">
    <text evidence="10">Lacks conserved residue(s) required for the propagation of feature annotation.</text>
</comment>
<dbReference type="EMBL" id="BAAAUV010000004">
    <property type="protein sequence ID" value="GAA3202996.1"/>
    <property type="molecule type" value="Genomic_DNA"/>
</dbReference>
<accession>A0ABP6Q3X3</accession>
<keyword evidence="7 10" id="KW-0406">Ion transport</keyword>
<comment type="subcellular location">
    <subcellularLocation>
        <location evidence="1 10">Cell membrane</location>
        <topology evidence="1 10">Multi-pass membrane protein</topology>
    </subcellularLocation>
</comment>
<feature type="transmembrane region" description="Helical" evidence="10">
    <location>
        <begin position="304"/>
        <end position="329"/>
    </location>
</feature>
<feature type="transmembrane region" description="Helical" evidence="10">
    <location>
        <begin position="376"/>
        <end position="400"/>
    </location>
</feature>
<keyword evidence="9 10" id="KW-0739">Sodium transport</keyword>
<evidence type="ECO:0000256" key="10">
    <source>
        <dbReference type="RuleBase" id="RU366002"/>
    </source>
</evidence>
<gene>
    <name evidence="12" type="ORF">GCM10010468_16840</name>
</gene>
<feature type="transmembrane region" description="Helical" evidence="10">
    <location>
        <begin position="272"/>
        <end position="292"/>
    </location>
</feature>
<feature type="transmembrane region" description="Helical" evidence="10">
    <location>
        <begin position="83"/>
        <end position="106"/>
    </location>
</feature>
<name>A0ABP6Q3X3_9ACTN</name>
<dbReference type="NCBIfam" id="TIGR00831">
    <property type="entry name" value="a_cpa1"/>
    <property type="match status" value="1"/>
</dbReference>
<keyword evidence="5 10" id="KW-1133">Transmembrane helix</keyword>
<evidence type="ECO:0000256" key="8">
    <source>
        <dbReference type="ARBA" id="ARBA00023136"/>
    </source>
</evidence>
<dbReference type="InterPro" id="IPR004705">
    <property type="entry name" value="Cation/H_exchanger_CPA1_bac"/>
</dbReference>
<evidence type="ECO:0000256" key="9">
    <source>
        <dbReference type="ARBA" id="ARBA00023201"/>
    </source>
</evidence>
<evidence type="ECO:0000256" key="7">
    <source>
        <dbReference type="ARBA" id="ARBA00023065"/>
    </source>
</evidence>
<feature type="domain" description="Cation/H+ exchanger transmembrane" evidence="11">
    <location>
        <begin position="15"/>
        <end position="401"/>
    </location>
</feature>
<dbReference type="Pfam" id="PF00999">
    <property type="entry name" value="Na_H_Exchanger"/>
    <property type="match status" value="1"/>
</dbReference>
<evidence type="ECO:0000256" key="5">
    <source>
        <dbReference type="ARBA" id="ARBA00022989"/>
    </source>
</evidence>
<dbReference type="Gene3D" id="6.10.140.1330">
    <property type="match status" value="1"/>
</dbReference>
<evidence type="ECO:0000256" key="4">
    <source>
        <dbReference type="ARBA" id="ARBA00022692"/>
    </source>
</evidence>
<evidence type="ECO:0000256" key="3">
    <source>
        <dbReference type="ARBA" id="ARBA00022475"/>
    </source>
</evidence>
<keyword evidence="4 10" id="KW-0812">Transmembrane</keyword>
<evidence type="ECO:0000259" key="11">
    <source>
        <dbReference type="Pfam" id="PF00999"/>
    </source>
</evidence>
<keyword evidence="10" id="KW-0050">Antiport</keyword>
<organism evidence="12 13">
    <name type="scientific">Actinocorallia longicatena</name>
    <dbReference type="NCBI Taxonomy" id="111803"/>
    <lineage>
        <taxon>Bacteria</taxon>
        <taxon>Bacillati</taxon>
        <taxon>Actinomycetota</taxon>
        <taxon>Actinomycetes</taxon>
        <taxon>Streptosporangiales</taxon>
        <taxon>Thermomonosporaceae</taxon>
        <taxon>Actinocorallia</taxon>
    </lineage>
</organism>
<comment type="caution">
    <text evidence="12">The sequence shown here is derived from an EMBL/GenBank/DDBJ whole genome shotgun (WGS) entry which is preliminary data.</text>
</comment>
<dbReference type="Proteomes" id="UP001501237">
    <property type="component" value="Unassembled WGS sequence"/>
</dbReference>
<feature type="transmembrane region" description="Helical" evidence="10">
    <location>
        <begin position="150"/>
        <end position="170"/>
    </location>
</feature>
<feature type="transmembrane region" description="Helical" evidence="10">
    <location>
        <begin position="349"/>
        <end position="369"/>
    </location>
</feature>
<keyword evidence="8 10" id="KW-0472">Membrane</keyword>
<keyword evidence="6 10" id="KW-0915">Sodium</keyword>
<sequence length="515" mass="56021">MDQLALIFLLAVGAVAFVPVGKRFGVPAPVLMTLGGIVLALLPFVPNVAIPPDFILPLVLPPLLHAAVQRTSWRQFRDNARPILMLAVALVFVTTAAVAWTAHHIIPGLPVAAAVALGALVAPPDPVAATSVAGTLGLPRRMVSILEGEGLFNDVTAIVIYHVAVVAAMTGEFSWAKAGGDFVLSAVVAVVVGAGLGWLTQRFMNWLGEPTLQTALSLLVPFLSYTLADELHGSGVLAVLATALFLSERGSDPDDVQGRVIGASFWEVIDTLVTGIAFGVIGLELATVLRSLDGDDPWELLRHGLVVTLVVILVRLVWMLPVSWLSRWLHRRSGNEDEDLPTTWQETMVVFWSGMRGVATIALALALPLKFPGRDAILVTAFTVIIITLVVQGFTLPWVVKVLDVRKDAEAETRQEDELRGRARTVARHRLRELMDQIDMPDEAARILYGRFGRWADGSRMDEKQRLALRRTVRKVQDEVNSAARHEILGARSEPGVDPEIADRVLRELDLRGLH</sequence>
<feature type="transmembrane region" description="Helical" evidence="10">
    <location>
        <begin position="182"/>
        <end position="199"/>
    </location>
</feature>
<dbReference type="RefSeq" id="WP_344824275.1">
    <property type="nucleotide sequence ID" value="NZ_BAAAUV010000004.1"/>
</dbReference>
<dbReference type="InterPro" id="IPR006153">
    <property type="entry name" value="Cation/H_exchanger_TM"/>
</dbReference>
<dbReference type="PANTHER" id="PTHR10110">
    <property type="entry name" value="SODIUM/HYDROGEN EXCHANGER"/>
    <property type="match status" value="1"/>
</dbReference>
<evidence type="ECO:0000256" key="1">
    <source>
        <dbReference type="ARBA" id="ARBA00004651"/>
    </source>
</evidence>
<evidence type="ECO:0000313" key="13">
    <source>
        <dbReference type="Proteomes" id="UP001501237"/>
    </source>
</evidence>
<dbReference type="PANTHER" id="PTHR10110:SF86">
    <property type="entry name" value="SODIUM_HYDROGEN EXCHANGER 7"/>
    <property type="match status" value="1"/>
</dbReference>
<protein>
    <submittedName>
        <fullName evidence="12">Na+/H+ antiporter</fullName>
    </submittedName>
</protein>
<evidence type="ECO:0000313" key="12">
    <source>
        <dbReference type="EMBL" id="GAA3202996.1"/>
    </source>
</evidence>
<dbReference type="InterPro" id="IPR018422">
    <property type="entry name" value="Cation/H_exchanger_CPA1"/>
</dbReference>